<evidence type="ECO:0000256" key="1">
    <source>
        <dbReference type="ARBA" id="ARBA00023125"/>
    </source>
</evidence>
<dbReference type="AlphaFoldDB" id="A0A3S3RDP9"/>
<dbReference type="PANTHER" id="PTHR46558:SF4">
    <property type="entry name" value="DNA-BIDING PHAGE PROTEIN"/>
    <property type="match status" value="1"/>
</dbReference>
<proteinExistence type="predicted"/>
<evidence type="ECO:0000313" key="4">
    <source>
        <dbReference type="Proteomes" id="UP000287687"/>
    </source>
</evidence>
<reference evidence="3 4" key="1">
    <citation type="submission" date="2019-01" db="EMBL/GenBank/DDBJ databases">
        <title>The draft genome of Rhizobium sp. 24NR.</title>
        <authorList>
            <person name="Liu L."/>
            <person name="Liang L."/>
            <person name="Shi S."/>
            <person name="Xu L."/>
            <person name="Wang X."/>
            <person name="Li L."/>
            <person name="Zhang X."/>
        </authorList>
    </citation>
    <scope>NUCLEOTIDE SEQUENCE [LARGE SCALE GENOMIC DNA]</scope>
    <source>
        <strain evidence="3 4">24NR</strain>
    </source>
</reference>
<keyword evidence="4" id="KW-1185">Reference proteome</keyword>
<sequence length="113" mass="12238">MKDSELNLAIGQRLRMARLEKGLKQSELAAHIGVAFQQIQKYENGSNRLSVAVMLRLCAFMDVNPGDFVSGIADAAETSSGDPADVIAEQIRRIPDDAVRNNLATLIRSLAAV</sequence>
<name>A0A3S3RDP9_9HYPH</name>
<protein>
    <submittedName>
        <fullName evidence="3">XRE family transcriptional regulator</fullName>
    </submittedName>
</protein>
<evidence type="ECO:0000259" key="2">
    <source>
        <dbReference type="PROSITE" id="PS50943"/>
    </source>
</evidence>
<keyword evidence="1" id="KW-0238">DNA-binding</keyword>
<organism evidence="3 4">
    <name type="scientific">Neorhizobium lilium</name>
    <dbReference type="NCBI Taxonomy" id="2503024"/>
    <lineage>
        <taxon>Bacteria</taxon>
        <taxon>Pseudomonadati</taxon>
        <taxon>Pseudomonadota</taxon>
        <taxon>Alphaproteobacteria</taxon>
        <taxon>Hyphomicrobiales</taxon>
        <taxon>Rhizobiaceae</taxon>
        <taxon>Rhizobium/Agrobacterium group</taxon>
        <taxon>Neorhizobium</taxon>
    </lineage>
</organism>
<dbReference type="InterPro" id="IPR001387">
    <property type="entry name" value="Cro/C1-type_HTH"/>
</dbReference>
<gene>
    <name evidence="3" type="ORF">EPK99_23685</name>
</gene>
<dbReference type="OrthoDB" id="8372448at2"/>
<evidence type="ECO:0000313" key="3">
    <source>
        <dbReference type="EMBL" id="RWX74890.1"/>
    </source>
</evidence>
<dbReference type="GO" id="GO:0003677">
    <property type="term" value="F:DNA binding"/>
    <property type="evidence" value="ECO:0007669"/>
    <property type="project" value="UniProtKB-KW"/>
</dbReference>
<dbReference type="Pfam" id="PF01381">
    <property type="entry name" value="HTH_3"/>
    <property type="match status" value="1"/>
</dbReference>
<dbReference type="Proteomes" id="UP000287687">
    <property type="component" value="Unassembled WGS sequence"/>
</dbReference>
<dbReference type="Gene3D" id="1.10.260.40">
    <property type="entry name" value="lambda repressor-like DNA-binding domains"/>
    <property type="match status" value="1"/>
</dbReference>
<dbReference type="RefSeq" id="WP_128445551.1">
    <property type="nucleotide sequence ID" value="NZ_SBIP01000006.1"/>
</dbReference>
<dbReference type="InterPro" id="IPR010982">
    <property type="entry name" value="Lambda_DNA-bd_dom_sf"/>
</dbReference>
<comment type="caution">
    <text evidence="3">The sequence shown here is derived from an EMBL/GenBank/DDBJ whole genome shotgun (WGS) entry which is preliminary data.</text>
</comment>
<accession>A0A3S3RDP9</accession>
<dbReference type="SMART" id="SM00530">
    <property type="entry name" value="HTH_XRE"/>
    <property type="match status" value="1"/>
</dbReference>
<dbReference type="EMBL" id="SBIP01000006">
    <property type="protein sequence ID" value="RWX74890.1"/>
    <property type="molecule type" value="Genomic_DNA"/>
</dbReference>
<dbReference type="CDD" id="cd00093">
    <property type="entry name" value="HTH_XRE"/>
    <property type="match status" value="1"/>
</dbReference>
<dbReference type="PROSITE" id="PS50943">
    <property type="entry name" value="HTH_CROC1"/>
    <property type="match status" value="1"/>
</dbReference>
<dbReference type="PANTHER" id="PTHR46558">
    <property type="entry name" value="TRACRIPTIONAL REGULATORY PROTEIN-RELATED-RELATED"/>
    <property type="match status" value="1"/>
</dbReference>
<feature type="domain" description="HTH cro/C1-type" evidence="2">
    <location>
        <begin position="14"/>
        <end position="68"/>
    </location>
</feature>
<dbReference type="SUPFAM" id="SSF47413">
    <property type="entry name" value="lambda repressor-like DNA-binding domains"/>
    <property type="match status" value="1"/>
</dbReference>